<organism evidence="4">
    <name type="scientific">Nippostrongylus brasiliensis</name>
    <name type="common">Rat hookworm</name>
    <dbReference type="NCBI Taxonomy" id="27835"/>
    <lineage>
        <taxon>Eukaryota</taxon>
        <taxon>Metazoa</taxon>
        <taxon>Ecdysozoa</taxon>
        <taxon>Nematoda</taxon>
        <taxon>Chromadorea</taxon>
        <taxon>Rhabditida</taxon>
        <taxon>Rhabditina</taxon>
        <taxon>Rhabditomorpha</taxon>
        <taxon>Strongyloidea</taxon>
        <taxon>Heligmosomidae</taxon>
        <taxon>Nippostrongylus</taxon>
    </lineage>
</organism>
<feature type="region of interest" description="Disordered" evidence="1">
    <location>
        <begin position="147"/>
        <end position="172"/>
    </location>
</feature>
<dbReference type="PANTHER" id="PTHR35015:SF4">
    <property type="entry name" value="PROTEIN CBR-OSM-7"/>
    <property type="match status" value="1"/>
</dbReference>
<dbReference type="GO" id="GO:0005615">
    <property type="term" value="C:extracellular space"/>
    <property type="evidence" value="ECO:0007669"/>
    <property type="project" value="TreeGrafter"/>
</dbReference>
<reference evidence="4" key="1">
    <citation type="submission" date="2017-02" db="UniProtKB">
        <authorList>
            <consortium name="WormBaseParasite"/>
        </authorList>
    </citation>
    <scope>IDENTIFICATION</scope>
</reference>
<dbReference type="InterPro" id="IPR053124">
    <property type="entry name" value="Notch_signaling_modulators"/>
</dbReference>
<dbReference type="GO" id="GO:0045747">
    <property type="term" value="P:positive regulation of Notch signaling pathway"/>
    <property type="evidence" value="ECO:0007669"/>
    <property type="project" value="TreeGrafter"/>
</dbReference>
<dbReference type="WBParaSite" id="NBR_0000676401-mRNA-1">
    <property type="protein sequence ID" value="NBR_0000676401-mRNA-1"/>
    <property type="gene ID" value="NBR_0000676401"/>
</dbReference>
<proteinExistence type="predicted"/>
<dbReference type="AlphaFoldDB" id="A0A0N4XVE6"/>
<feature type="compositionally biased region" description="Pro residues" evidence="1">
    <location>
        <begin position="264"/>
        <end position="275"/>
    </location>
</feature>
<name>A0A0N4XVE6_NIPBR</name>
<sequence length="502" mass="57391">MIQSIYRSVHLVGCLLDSPLTEEERQIVMKFTSDLDRFRRNNVTEDPHIDADLREKEFGGSGDNNEEELLEFVSSRGDHHEEKGRQEENGEKNGEDTEEIPRGQIEKYCNEYEQHFSFYCVGEQGDHKGDEESSDLTIWPSDPFTKEVKIPLTKEPESDEEDDSEEEISSAEDVQQRFEALMGELKRRIPCTPTCDRRVYPHCTDECKCDYIYPAVQHFCNPPPLPLFLNTCRLWYHFCPKYHQYHYASQYIYSKAEKGKSWPGPQPSNPNPFNIPSPAGVPHVGTPSRVAGLRTRSGTGKRRDRLKLGSGLKSTKKKKSAKRAPKRKTRKSQPVKRLSTRELFRTLKAINSLTAQPLTVSNDRDTPSSGSVLPHTSELRPRAYQATKPSVVSPDRQQFEDDTFRAFYYATDTHGIYHRPRSRGPWTKPGLWEANPDNPHNRDHANKWWYRPYSVTADWLNGQVTWGAHFAVPAAGVGGSDGYSALFFPSVGTFLNIPDDYD</sequence>
<dbReference type="GO" id="GO:0005112">
    <property type="term" value="F:Notch binding"/>
    <property type="evidence" value="ECO:0007669"/>
    <property type="project" value="TreeGrafter"/>
</dbReference>
<feature type="compositionally biased region" description="Polar residues" evidence="1">
    <location>
        <begin position="358"/>
        <end position="371"/>
    </location>
</feature>
<feature type="compositionally biased region" description="Basic and acidic residues" evidence="1">
    <location>
        <begin position="147"/>
        <end position="156"/>
    </location>
</feature>
<keyword evidence="3" id="KW-1185">Reference proteome</keyword>
<feature type="region of interest" description="Disordered" evidence="1">
    <location>
        <begin position="258"/>
        <end position="340"/>
    </location>
</feature>
<dbReference type="PANTHER" id="PTHR35015">
    <property type="entry name" value="PROTEIN CBR-OSM-7-RELATED"/>
    <property type="match status" value="1"/>
</dbReference>
<feature type="region of interest" description="Disordered" evidence="1">
    <location>
        <begin position="75"/>
        <end position="100"/>
    </location>
</feature>
<protein>
    <submittedName>
        <fullName evidence="4">Chitin-binding type-2 domain-containing protein</fullName>
    </submittedName>
</protein>
<gene>
    <name evidence="2" type="ORF">NBR_LOCUS6765</name>
</gene>
<feature type="compositionally biased region" description="Acidic residues" evidence="1">
    <location>
        <begin position="157"/>
        <end position="170"/>
    </location>
</feature>
<evidence type="ECO:0000313" key="3">
    <source>
        <dbReference type="Proteomes" id="UP000271162"/>
    </source>
</evidence>
<dbReference type="Proteomes" id="UP000271162">
    <property type="component" value="Unassembled WGS sequence"/>
</dbReference>
<feature type="compositionally biased region" description="Basic residues" evidence="1">
    <location>
        <begin position="314"/>
        <end position="334"/>
    </location>
</feature>
<accession>A0A0N4XVE6</accession>
<feature type="compositionally biased region" description="Basic and acidic residues" evidence="1">
    <location>
        <begin position="76"/>
        <end position="100"/>
    </location>
</feature>
<evidence type="ECO:0000313" key="2">
    <source>
        <dbReference type="EMBL" id="VDL70354.1"/>
    </source>
</evidence>
<feature type="region of interest" description="Disordered" evidence="1">
    <location>
        <begin position="358"/>
        <end position="396"/>
    </location>
</feature>
<reference evidence="2 3" key="2">
    <citation type="submission" date="2018-11" db="EMBL/GenBank/DDBJ databases">
        <authorList>
            <consortium name="Pathogen Informatics"/>
        </authorList>
    </citation>
    <scope>NUCLEOTIDE SEQUENCE [LARGE SCALE GENOMIC DNA]</scope>
</reference>
<dbReference type="EMBL" id="UYSL01019828">
    <property type="protein sequence ID" value="VDL70354.1"/>
    <property type="molecule type" value="Genomic_DNA"/>
</dbReference>
<dbReference type="OMA" id="KRRIPCT"/>
<evidence type="ECO:0000313" key="4">
    <source>
        <dbReference type="WBParaSite" id="NBR_0000676401-mRNA-1"/>
    </source>
</evidence>
<evidence type="ECO:0000256" key="1">
    <source>
        <dbReference type="SAM" id="MobiDB-lite"/>
    </source>
</evidence>